<keyword evidence="1" id="KW-0472">Membrane</keyword>
<name>Q8CGP9_MOUSE</name>
<evidence type="ECO:0000313" key="2">
    <source>
        <dbReference type="EMBL" id="AAO06218.1"/>
    </source>
</evidence>
<feature type="transmembrane region" description="Helical" evidence="1">
    <location>
        <begin position="46"/>
        <end position="72"/>
    </location>
</feature>
<evidence type="ECO:0000256" key="1">
    <source>
        <dbReference type="SAM" id="Phobius"/>
    </source>
</evidence>
<proteinExistence type="predicted"/>
<dbReference type="UCSC" id="uc007pum.1">
    <property type="organism name" value="mouse"/>
</dbReference>
<keyword evidence="1" id="KW-1133">Transmembrane helix</keyword>
<dbReference type="EMBL" id="AY158907">
    <property type="protein sequence ID" value="AAO06218.1"/>
    <property type="molecule type" value="Genomic_DNA"/>
</dbReference>
<dbReference type="AlphaFoldDB" id="Q8CGP9"/>
<accession>Q8CGP9</accession>
<keyword evidence="1" id="KW-0812">Transmembrane</keyword>
<reference evidence="2" key="1">
    <citation type="journal article" date="2002" name="Genomics">
        <title>The human and mouse replication-dependent histone genes.</title>
        <authorList>
            <person name="Marzluff W.F."/>
            <person name="Gongidi P."/>
            <person name="Woods K.R."/>
            <person name="Jin J."/>
            <person name="Maltais L.J."/>
        </authorList>
    </citation>
    <scope>NUCLEOTIDE SEQUENCE</scope>
</reference>
<organism evidence="2">
    <name type="scientific">Mus musculus</name>
    <name type="common">Mouse</name>
    <dbReference type="NCBI Taxonomy" id="10090"/>
    <lineage>
        <taxon>Eukaryota</taxon>
        <taxon>Metazoa</taxon>
        <taxon>Chordata</taxon>
        <taxon>Craniata</taxon>
        <taxon>Vertebrata</taxon>
        <taxon>Euteleostomi</taxon>
        <taxon>Mammalia</taxon>
        <taxon>Eutheria</taxon>
        <taxon>Euarchontoglires</taxon>
        <taxon>Glires</taxon>
        <taxon>Rodentia</taxon>
        <taxon>Myomorpha</taxon>
        <taxon>Muroidea</taxon>
        <taxon>Muridae</taxon>
        <taxon>Murinae</taxon>
        <taxon>Mus</taxon>
        <taxon>Mus</taxon>
    </lineage>
</organism>
<sequence length="123" mass="13645">MRQAGRLARDALEDVVHERVHDAHGLGGDARVGVHLFQHLVHVHRVALLAAALALLAVLLLGLGDGLLGALLRGGSGLRRLRHLRISKHRNLSVGWERTSPTYRAFMLMKDFEPVSANWKKKK</sequence>
<protein>
    <submittedName>
        <fullName evidence="2">Histone protein Hist1h1e</fullName>
    </submittedName>
</protein>